<dbReference type="AlphaFoldDB" id="A0ABD5RU75"/>
<evidence type="ECO:0000313" key="2">
    <source>
        <dbReference type="EMBL" id="MFC5974017.1"/>
    </source>
</evidence>
<organism evidence="2 3">
    <name type="scientific">Halomarina salina</name>
    <dbReference type="NCBI Taxonomy" id="1872699"/>
    <lineage>
        <taxon>Archaea</taxon>
        <taxon>Methanobacteriati</taxon>
        <taxon>Methanobacteriota</taxon>
        <taxon>Stenosarchaea group</taxon>
        <taxon>Halobacteria</taxon>
        <taxon>Halobacteriales</taxon>
        <taxon>Natronomonadaceae</taxon>
        <taxon>Halomarina</taxon>
    </lineage>
</organism>
<dbReference type="EMBL" id="JBHSQH010000009">
    <property type="protein sequence ID" value="MFC5974017.1"/>
    <property type="molecule type" value="Genomic_DNA"/>
</dbReference>
<feature type="transmembrane region" description="Helical" evidence="1">
    <location>
        <begin position="86"/>
        <end position="102"/>
    </location>
</feature>
<feature type="transmembrane region" description="Helical" evidence="1">
    <location>
        <begin position="59"/>
        <end position="80"/>
    </location>
</feature>
<keyword evidence="3" id="KW-1185">Reference proteome</keyword>
<keyword evidence="1" id="KW-1133">Transmembrane helix</keyword>
<sequence length="152" mass="15705">MSSSSLALAVYLQSSSFTGYQSVETGVLVAALGAGLFSLVTTALFVLPQLEIEKGIVGAVAVAAFFALVLFGFAFVPAVLFCTMGLMTPLALWLVVAGGYTIHGWSLPGEGQTLVGFVVVVPVILAVLLVAGGIEYGVRVWLNLAPPSVPFL</sequence>
<accession>A0ABD5RU75</accession>
<feature type="transmembrane region" description="Helical" evidence="1">
    <location>
        <begin position="114"/>
        <end position="134"/>
    </location>
</feature>
<evidence type="ECO:0000256" key="1">
    <source>
        <dbReference type="SAM" id="Phobius"/>
    </source>
</evidence>
<evidence type="ECO:0008006" key="4">
    <source>
        <dbReference type="Google" id="ProtNLM"/>
    </source>
</evidence>
<dbReference type="Proteomes" id="UP001596099">
    <property type="component" value="Unassembled WGS sequence"/>
</dbReference>
<evidence type="ECO:0000313" key="3">
    <source>
        <dbReference type="Proteomes" id="UP001596099"/>
    </source>
</evidence>
<keyword evidence="1" id="KW-0812">Transmembrane</keyword>
<protein>
    <recommendedName>
        <fullName evidence="4">Yip1 domain-containing protein</fullName>
    </recommendedName>
</protein>
<keyword evidence="1" id="KW-0472">Membrane</keyword>
<dbReference type="RefSeq" id="WP_247421131.1">
    <property type="nucleotide sequence ID" value="NZ_JALLGW010000004.1"/>
</dbReference>
<name>A0ABD5RU75_9EURY</name>
<reference evidence="2 3" key="1">
    <citation type="journal article" date="2019" name="Int. J. Syst. Evol. Microbiol.">
        <title>The Global Catalogue of Microorganisms (GCM) 10K type strain sequencing project: providing services to taxonomists for standard genome sequencing and annotation.</title>
        <authorList>
            <consortium name="The Broad Institute Genomics Platform"/>
            <consortium name="The Broad Institute Genome Sequencing Center for Infectious Disease"/>
            <person name="Wu L."/>
            <person name="Ma J."/>
        </authorList>
    </citation>
    <scope>NUCLEOTIDE SEQUENCE [LARGE SCALE GENOMIC DNA]</scope>
    <source>
        <strain evidence="2 3">CGMCC 1.12543</strain>
    </source>
</reference>
<gene>
    <name evidence="2" type="ORF">ACFPYI_22075</name>
</gene>
<comment type="caution">
    <text evidence="2">The sequence shown here is derived from an EMBL/GenBank/DDBJ whole genome shotgun (WGS) entry which is preliminary data.</text>
</comment>
<proteinExistence type="predicted"/>
<feature type="transmembrane region" description="Helical" evidence="1">
    <location>
        <begin position="26"/>
        <end position="47"/>
    </location>
</feature>